<evidence type="ECO:0000259" key="9">
    <source>
        <dbReference type="Pfam" id="PF23559"/>
    </source>
</evidence>
<accession>A0A6P5F2P0</accession>
<evidence type="ECO:0000256" key="3">
    <source>
        <dbReference type="ARBA" id="ARBA00022737"/>
    </source>
</evidence>
<keyword evidence="6" id="KW-0067">ATP-binding</keyword>
<dbReference type="RefSeq" id="XP_020087595.1">
    <property type="nucleotide sequence ID" value="XM_020232006.1"/>
</dbReference>
<dbReference type="Gene3D" id="1.10.10.10">
    <property type="entry name" value="Winged helix-like DNA-binding domain superfamily/Winged helix DNA-binding domain"/>
    <property type="match status" value="1"/>
</dbReference>
<evidence type="ECO:0000259" key="10">
    <source>
        <dbReference type="Pfam" id="PF25019"/>
    </source>
</evidence>
<dbReference type="InterPro" id="IPR058922">
    <property type="entry name" value="WHD_DRP"/>
</dbReference>
<dbReference type="Gene3D" id="3.40.50.300">
    <property type="entry name" value="P-loop containing nucleotide triphosphate hydrolases"/>
    <property type="match status" value="1"/>
</dbReference>
<dbReference type="RefSeq" id="XP_020087594.1">
    <property type="nucleotide sequence ID" value="XM_020232005.1"/>
</dbReference>
<dbReference type="GO" id="GO:0043531">
    <property type="term" value="F:ADP binding"/>
    <property type="evidence" value="ECO:0007669"/>
    <property type="project" value="InterPro"/>
</dbReference>
<keyword evidence="11" id="KW-1185">Reference proteome</keyword>
<dbReference type="Pfam" id="PF25019">
    <property type="entry name" value="LRR_R13L1-DRL21"/>
    <property type="match status" value="1"/>
</dbReference>
<dbReference type="Pfam" id="PF23559">
    <property type="entry name" value="WHD_DRP"/>
    <property type="match status" value="1"/>
</dbReference>
<evidence type="ECO:0000313" key="11">
    <source>
        <dbReference type="Proteomes" id="UP000515123"/>
    </source>
</evidence>
<dbReference type="PANTHER" id="PTHR36766">
    <property type="entry name" value="PLANT BROAD-SPECTRUM MILDEW RESISTANCE PROTEIN RPW8"/>
    <property type="match status" value="1"/>
</dbReference>
<name>A0A6P5F2P0_ANACO</name>
<dbReference type="InterPro" id="IPR038005">
    <property type="entry name" value="RX-like_CC"/>
</dbReference>
<organism evidence="13">
    <name type="scientific">Ananas comosus</name>
    <name type="common">Pineapple</name>
    <name type="synonym">Ananas ananas</name>
    <dbReference type="NCBI Taxonomy" id="4615"/>
    <lineage>
        <taxon>Eukaryota</taxon>
        <taxon>Viridiplantae</taxon>
        <taxon>Streptophyta</taxon>
        <taxon>Embryophyta</taxon>
        <taxon>Tracheophyta</taxon>
        <taxon>Spermatophyta</taxon>
        <taxon>Magnoliopsida</taxon>
        <taxon>Liliopsida</taxon>
        <taxon>Poales</taxon>
        <taxon>Bromeliaceae</taxon>
        <taxon>Bromelioideae</taxon>
        <taxon>Ananas</taxon>
    </lineage>
</organism>
<feature type="domain" description="R13L1/DRL21-like LRR repeat region" evidence="10">
    <location>
        <begin position="719"/>
        <end position="869"/>
    </location>
</feature>
<dbReference type="Gene3D" id="3.80.10.10">
    <property type="entry name" value="Ribonuclease Inhibitor"/>
    <property type="match status" value="3"/>
</dbReference>
<feature type="domain" description="Disease resistance N-terminal" evidence="8">
    <location>
        <begin position="37"/>
        <end position="104"/>
    </location>
</feature>
<dbReference type="GO" id="GO:0006952">
    <property type="term" value="P:defense response"/>
    <property type="evidence" value="ECO:0007669"/>
    <property type="project" value="UniProtKB-KW"/>
</dbReference>
<evidence type="ECO:0000256" key="4">
    <source>
        <dbReference type="ARBA" id="ARBA00022741"/>
    </source>
</evidence>
<dbReference type="RefSeq" id="XP_020087596.1">
    <property type="nucleotide sequence ID" value="XM_020232007.1"/>
</dbReference>
<keyword evidence="4" id="KW-0547">Nucleotide-binding</keyword>
<dbReference type="PRINTS" id="PR00364">
    <property type="entry name" value="DISEASERSIST"/>
</dbReference>
<dbReference type="InterPro" id="IPR002182">
    <property type="entry name" value="NB-ARC"/>
</dbReference>
<dbReference type="GO" id="GO:0005524">
    <property type="term" value="F:ATP binding"/>
    <property type="evidence" value="ECO:0007669"/>
    <property type="project" value="UniProtKB-KW"/>
</dbReference>
<evidence type="ECO:0000313" key="12">
    <source>
        <dbReference type="RefSeq" id="XP_020087594.1"/>
    </source>
</evidence>
<dbReference type="OrthoDB" id="2973320at2759"/>
<dbReference type="InterPro" id="IPR041118">
    <property type="entry name" value="Rx_N"/>
</dbReference>
<dbReference type="PANTHER" id="PTHR36766:SF70">
    <property type="entry name" value="DISEASE RESISTANCE PROTEIN RGA4"/>
    <property type="match status" value="1"/>
</dbReference>
<protein>
    <submittedName>
        <fullName evidence="12 13">Disease resistance RPP13-like protein 1</fullName>
    </submittedName>
</protein>
<dbReference type="Gene3D" id="1.20.5.4130">
    <property type="match status" value="1"/>
</dbReference>
<feature type="domain" description="Disease resistance protein winged helix" evidence="9">
    <location>
        <begin position="447"/>
        <end position="520"/>
    </location>
</feature>
<evidence type="ECO:0000256" key="6">
    <source>
        <dbReference type="ARBA" id="ARBA00022840"/>
    </source>
</evidence>
<reference evidence="11" key="1">
    <citation type="journal article" date="2015" name="Nat. Genet.">
        <title>The pineapple genome and the evolution of CAM photosynthesis.</title>
        <authorList>
            <person name="Ming R."/>
            <person name="VanBuren R."/>
            <person name="Wai C.M."/>
            <person name="Tang H."/>
            <person name="Schatz M.C."/>
            <person name="Bowers J.E."/>
            <person name="Lyons E."/>
            <person name="Wang M.L."/>
            <person name="Chen J."/>
            <person name="Biggers E."/>
            <person name="Zhang J."/>
            <person name="Huang L."/>
            <person name="Zhang L."/>
            <person name="Miao W."/>
            <person name="Zhang J."/>
            <person name="Ye Z."/>
            <person name="Miao C."/>
            <person name="Lin Z."/>
            <person name="Wang H."/>
            <person name="Zhou H."/>
            <person name="Yim W.C."/>
            <person name="Priest H.D."/>
            <person name="Zheng C."/>
            <person name="Woodhouse M."/>
            <person name="Edger P.P."/>
            <person name="Guyot R."/>
            <person name="Guo H.B."/>
            <person name="Guo H."/>
            <person name="Zheng G."/>
            <person name="Singh R."/>
            <person name="Sharma A."/>
            <person name="Min X."/>
            <person name="Zheng Y."/>
            <person name="Lee H."/>
            <person name="Gurtowski J."/>
            <person name="Sedlazeck F.J."/>
            <person name="Harkess A."/>
            <person name="McKain M.R."/>
            <person name="Liao Z."/>
            <person name="Fang J."/>
            <person name="Liu J."/>
            <person name="Zhang X."/>
            <person name="Zhang Q."/>
            <person name="Hu W."/>
            <person name="Qin Y."/>
            <person name="Wang K."/>
            <person name="Chen L.Y."/>
            <person name="Shirley N."/>
            <person name="Lin Y.R."/>
            <person name="Liu L.Y."/>
            <person name="Hernandez A.G."/>
            <person name="Wright C.L."/>
            <person name="Bulone V."/>
            <person name="Tuskan G.A."/>
            <person name="Heath K."/>
            <person name="Zee F."/>
            <person name="Moore P.H."/>
            <person name="Sunkar R."/>
            <person name="Leebens-Mack J.H."/>
            <person name="Mockler T."/>
            <person name="Bennetzen J.L."/>
            <person name="Freeling M."/>
            <person name="Sankoff D."/>
            <person name="Paterson A.H."/>
            <person name="Zhu X."/>
            <person name="Yang X."/>
            <person name="Smith J.A."/>
            <person name="Cushman J.C."/>
            <person name="Paull R.E."/>
            <person name="Yu Q."/>
        </authorList>
    </citation>
    <scope>NUCLEOTIDE SEQUENCE [LARGE SCALE GENOMIC DNA]</scope>
    <source>
        <strain evidence="11">cv. F153</strain>
    </source>
</reference>
<dbReference type="GO" id="GO:0051707">
    <property type="term" value="P:response to other organism"/>
    <property type="evidence" value="ECO:0007669"/>
    <property type="project" value="UniProtKB-ARBA"/>
</dbReference>
<dbReference type="InterPro" id="IPR056789">
    <property type="entry name" value="LRR_R13L1-DRL21"/>
</dbReference>
<evidence type="ECO:0000313" key="14">
    <source>
        <dbReference type="RefSeq" id="XP_020087596.1"/>
    </source>
</evidence>
<reference evidence="12 13" key="2">
    <citation type="submission" date="2025-04" db="UniProtKB">
        <authorList>
            <consortium name="RefSeq"/>
        </authorList>
    </citation>
    <scope>IDENTIFICATION</scope>
    <source>
        <tissue evidence="12 13">Leaf</tissue>
    </source>
</reference>
<evidence type="ECO:0000256" key="1">
    <source>
        <dbReference type="ARBA" id="ARBA00008894"/>
    </source>
</evidence>
<keyword evidence="3" id="KW-0677">Repeat</keyword>
<keyword evidence="2" id="KW-0433">Leucine-rich repeat</keyword>
<dbReference type="Pfam" id="PF00931">
    <property type="entry name" value="NB-ARC"/>
    <property type="match status" value="1"/>
</dbReference>
<dbReference type="InterPro" id="IPR036388">
    <property type="entry name" value="WH-like_DNA-bd_sf"/>
</dbReference>
<dbReference type="GeneID" id="109709680"/>
<sequence length="1136" mass="127074">MASGILSSVLRLADKLSSSVRRSLAGAASSSSSDAPHVVEDDLKKLKCTLEAIESVLRDAERREVREESVKLWLRELKGVAYDADDVLDEFEYELLRSRRSFSHPPSKPGRKRKHGEVQELATLPSPLDDASFRRRMVLQIKEINRRLDAIARDRTRLRLTEADGPRRAEKAAWVSTSSHAQPSEIYGREDERKKLVDLLLSADYGGSNVSVVSIVGMAGVGKSTLAQLVCSDQRVSQHFDVKGWVGVHENFDAKRLLHEIIFSVTKSLCDLNEIGALAEHLKERLQGKRFLLVLDDVWNEEQVLWERLRLALSSGAAGSRVLVTTRIEPVARIMQSAAAIELNCLSDNDCRSLFERWAFDGRDPKANPRLVEIGRNISLKCRGLPLAARVMGGLLRYETDEESWIDLLQSDVWDLDETGNAILPALKLSYQHLPVHLKRCFVHCVVFPKGFVFKKDPLVRQWMVQGFIQAAEDDDDKAPEDVASEYFDELVSRSFFQYSLLEFGEEEKFLMHDLLHDLARYISGEECVVTENSDLCDLSAETRHLSLTPYGSNVKMEFKSAAKEVPLRSLQLIYTVPYFYGGAAMLDFNLAQIKLPTDFFSKFLCLRTLDLAYTAIEELPESVSNLKHLRYLSLRNTKIRKLPESVCKLWYLQTLDLENCSDLCELPSGIGELADLRHLLLPSIDQSFVCIPSGIMSLTNLQELSAINVGGDGAHCGIGELKNMKDLRGDLYISGLRNVARGGDAKQANLESKSNIQRLTLDWYAHQSDRKCSHSKLSSDRGYYDTKAITAPCEFFEDESVVLENLRPNADVVVLHIRNYGGKQFSNWLGDPSFSSLQTLQLYMCEKCEYLPQLGDLPCLKNLYVRGMPSVRRIGPEICSGVKKFAALEKLEFEWMPEWEEWIGVGESAFPRLDELALLGCPKLKHFPVTIAPSLEKLRLRDCHQVAAFPAPHSLTSLSIAGACQETIWSCILNLPLLEEMEVVCCEGLTALPLFNMPALKTLAIEGCSQLVSIDCGGCAPNVCDVASSSTSSAGTLVGLHNLVSLEVLKIEDCPMVRFAEDERLPPKLKELDISCCPALMEWCLGPKGSAQLAAVPEVIVDDYDQDLVNEIVMDTMNEESDTMNEESEDGMEDD</sequence>
<feature type="domain" description="NB-ARC" evidence="7">
    <location>
        <begin position="194"/>
        <end position="363"/>
    </location>
</feature>
<dbReference type="SUPFAM" id="SSF52058">
    <property type="entry name" value="L domain-like"/>
    <property type="match status" value="2"/>
</dbReference>
<dbReference type="AlphaFoldDB" id="A0A6P5F2P0"/>
<dbReference type="Proteomes" id="UP000515123">
    <property type="component" value="Linkage group 4"/>
</dbReference>
<proteinExistence type="inferred from homology"/>
<evidence type="ECO:0000256" key="5">
    <source>
        <dbReference type="ARBA" id="ARBA00022821"/>
    </source>
</evidence>
<dbReference type="InterPro" id="IPR027417">
    <property type="entry name" value="P-loop_NTPase"/>
</dbReference>
<evidence type="ECO:0000313" key="13">
    <source>
        <dbReference type="RefSeq" id="XP_020087595.1"/>
    </source>
</evidence>
<dbReference type="InterPro" id="IPR032675">
    <property type="entry name" value="LRR_dom_sf"/>
</dbReference>
<evidence type="ECO:0000256" key="2">
    <source>
        <dbReference type="ARBA" id="ARBA00022614"/>
    </source>
</evidence>
<evidence type="ECO:0000259" key="7">
    <source>
        <dbReference type="Pfam" id="PF00931"/>
    </source>
</evidence>
<dbReference type="Pfam" id="PF18052">
    <property type="entry name" value="Rx_N"/>
    <property type="match status" value="1"/>
</dbReference>
<gene>
    <name evidence="12 13 14" type="primary">LOC109709680</name>
</gene>
<evidence type="ECO:0000259" key="8">
    <source>
        <dbReference type="Pfam" id="PF18052"/>
    </source>
</evidence>
<dbReference type="Gramene" id="Aco015029.1.mrna1">
    <property type="protein sequence ID" value="Aco015029.1.mrna1"/>
    <property type="gene ID" value="Aco015029.1.path1"/>
</dbReference>
<comment type="similarity">
    <text evidence="1">Belongs to the disease resistance NB-LRR family.</text>
</comment>
<dbReference type="SUPFAM" id="SSF52540">
    <property type="entry name" value="P-loop containing nucleoside triphosphate hydrolases"/>
    <property type="match status" value="1"/>
</dbReference>
<dbReference type="CDD" id="cd14798">
    <property type="entry name" value="RX-CC_like"/>
    <property type="match status" value="1"/>
</dbReference>
<keyword evidence="5" id="KW-0611">Plant defense</keyword>